<keyword evidence="6 7" id="KW-0472">Membrane</keyword>
<dbReference type="InterPro" id="IPR004841">
    <property type="entry name" value="AA-permease/SLC12A_dom"/>
</dbReference>
<dbReference type="RefSeq" id="WP_153728273.1">
    <property type="nucleotide sequence ID" value="NZ_WJNH01000004.1"/>
</dbReference>
<dbReference type="PANTHER" id="PTHR43495:SF5">
    <property type="entry name" value="GAMMA-AMINOBUTYRIC ACID PERMEASE"/>
    <property type="match status" value="1"/>
</dbReference>
<reference evidence="9 10" key="1">
    <citation type="submission" date="2019-11" db="EMBL/GenBank/DDBJ databases">
        <authorList>
            <person name="Li J."/>
        </authorList>
    </citation>
    <scope>NUCLEOTIDE SEQUENCE [LARGE SCALE GENOMIC DNA]</scope>
    <source>
        <strain evidence="9 10">J4</strain>
    </source>
</reference>
<feature type="transmembrane region" description="Helical" evidence="7">
    <location>
        <begin position="382"/>
        <end position="402"/>
    </location>
</feature>
<dbReference type="OrthoDB" id="9780162at2"/>
<evidence type="ECO:0000313" key="9">
    <source>
        <dbReference type="EMBL" id="MRG86366.1"/>
    </source>
</evidence>
<feature type="transmembrane region" description="Helical" evidence="7">
    <location>
        <begin position="40"/>
        <end position="59"/>
    </location>
</feature>
<dbReference type="GO" id="GO:0005886">
    <property type="term" value="C:plasma membrane"/>
    <property type="evidence" value="ECO:0007669"/>
    <property type="project" value="UniProtKB-SubCell"/>
</dbReference>
<evidence type="ECO:0000256" key="7">
    <source>
        <dbReference type="SAM" id="Phobius"/>
    </source>
</evidence>
<dbReference type="PIRSF" id="PIRSF006060">
    <property type="entry name" value="AA_transporter"/>
    <property type="match status" value="1"/>
</dbReference>
<dbReference type="GO" id="GO:0006865">
    <property type="term" value="P:amino acid transport"/>
    <property type="evidence" value="ECO:0007669"/>
    <property type="project" value="UniProtKB-KW"/>
</dbReference>
<keyword evidence="4" id="KW-0029">Amino-acid transport</keyword>
<feature type="transmembrane region" description="Helical" evidence="7">
    <location>
        <begin position="192"/>
        <end position="219"/>
    </location>
</feature>
<evidence type="ECO:0000313" key="10">
    <source>
        <dbReference type="Proteomes" id="UP000480185"/>
    </source>
</evidence>
<feature type="transmembrane region" description="Helical" evidence="7">
    <location>
        <begin position="113"/>
        <end position="136"/>
    </location>
</feature>
<sequence length="435" mass="47813">MSKQEGNMKWWQLSLFGVGCTIGTGFFLGSSIGIRLGGPAILLAFIFAGLTTYIVFDALAKMTAQDPQKGSFRSYGKKAFGHWAGFTIGWVYWASEILIMGSQLTALSIFTQFWFPNISMWIFAAIYAVLGLLVLLAGSKRLSKLENVFAIIKTAAIVMFIFIAGAFILGFIDYSSEIYLPKTINDFFPNQMLGVWSSFIFALYAFGGIEIMGLMAMELKDPKEAPKAGKVMIFTLVTIYVISLGLALLFMNSFSTEESPFVEVLNKLGLPFFTHVLNGALVIAGFSTMVASLFGVASILRSLAEDGDAPAFFAKDGRLAIPYPSLTLLVIGLLISIFMALLLPDKIYEYVTTGASLMLIYNWLFIILSARRLLKKSTVDRLKFTIGIILVLLGVSGTLFHAASRPGFLISLGFVVVIGIVTIIMSKRWKFQRRG</sequence>
<proteinExistence type="predicted"/>
<feature type="transmembrane region" description="Helical" evidence="7">
    <location>
        <begin position="321"/>
        <end position="344"/>
    </location>
</feature>
<feature type="transmembrane region" description="Helical" evidence="7">
    <location>
        <begin position="80"/>
        <end position="101"/>
    </location>
</feature>
<evidence type="ECO:0000259" key="8">
    <source>
        <dbReference type="Pfam" id="PF00324"/>
    </source>
</evidence>
<keyword evidence="3 7" id="KW-0812">Transmembrane</keyword>
<dbReference type="PROSITE" id="PS51257">
    <property type="entry name" value="PROKAR_LIPOPROTEIN"/>
    <property type="match status" value="1"/>
</dbReference>
<feature type="transmembrane region" description="Helical" evidence="7">
    <location>
        <begin position="231"/>
        <end position="252"/>
    </location>
</feature>
<organism evidence="9 10">
    <name type="scientific">Salinibacillus xinjiangensis</name>
    <dbReference type="NCBI Taxonomy" id="1229268"/>
    <lineage>
        <taxon>Bacteria</taxon>
        <taxon>Bacillati</taxon>
        <taxon>Bacillota</taxon>
        <taxon>Bacilli</taxon>
        <taxon>Bacillales</taxon>
        <taxon>Bacillaceae</taxon>
        <taxon>Salinibacillus</taxon>
    </lineage>
</organism>
<gene>
    <name evidence="9" type="ORF">GH754_08495</name>
</gene>
<feature type="transmembrane region" description="Helical" evidence="7">
    <location>
        <begin position="272"/>
        <end position="300"/>
    </location>
</feature>
<dbReference type="GO" id="GO:0055085">
    <property type="term" value="P:transmembrane transport"/>
    <property type="evidence" value="ECO:0007669"/>
    <property type="project" value="InterPro"/>
</dbReference>
<keyword evidence="10" id="KW-1185">Reference proteome</keyword>
<evidence type="ECO:0000256" key="1">
    <source>
        <dbReference type="ARBA" id="ARBA00004651"/>
    </source>
</evidence>
<evidence type="ECO:0000256" key="4">
    <source>
        <dbReference type="ARBA" id="ARBA00022970"/>
    </source>
</evidence>
<dbReference type="Proteomes" id="UP000480185">
    <property type="component" value="Unassembled WGS sequence"/>
</dbReference>
<dbReference type="PANTHER" id="PTHR43495">
    <property type="entry name" value="GABA PERMEASE"/>
    <property type="match status" value="1"/>
</dbReference>
<protein>
    <submittedName>
        <fullName evidence="9">Amino acid permease</fullName>
    </submittedName>
</protein>
<comment type="caution">
    <text evidence="9">The sequence shown here is derived from an EMBL/GenBank/DDBJ whole genome shotgun (WGS) entry which is preliminary data.</text>
</comment>
<evidence type="ECO:0000256" key="5">
    <source>
        <dbReference type="ARBA" id="ARBA00022989"/>
    </source>
</evidence>
<evidence type="ECO:0000256" key="3">
    <source>
        <dbReference type="ARBA" id="ARBA00022692"/>
    </source>
</evidence>
<feature type="transmembrane region" description="Helical" evidence="7">
    <location>
        <begin position="12"/>
        <end position="34"/>
    </location>
</feature>
<accession>A0A6G1X634</accession>
<keyword evidence="5 7" id="KW-1133">Transmembrane helix</keyword>
<feature type="domain" description="Amino acid permease/ SLC12A" evidence="8">
    <location>
        <begin position="14"/>
        <end position="376"/>
    </location>
</feature>
<dbReference type="EMBL" id="WJNH01000004">
    <property type="protein sequence ID" value="MRG86366.1"/>
    <property type="molecule type" value="Genomic_DNA"/>
</dbReference>
<evidence type="ECO:0000256" key="6">
    <source>
        <dbReference type="ARBA" id="ARBA00023136"/>
    </source>
</evidence>
<evidence type="ECO:0000256" key="2">
    <source>
        <dbReference type="ARBA" id="ARBA00022448"/>
    </source>
</evidence>
<dbReference type="Pfam" id="PF00324">
    <property type="entry name" value="AA_permease"/>
    <property type="match status" value="1"/>
</dbReference>
<feature type="transmembrane region" description="Helical" evidence="7">
    <location>
        <begin position="148"/>
        <end position="172"/>
    </location>
</feature>
<feature type="transmembrane region" description="Helical" evidence="7">
    <location>
        <begin position="350"/>
        <end position="370"/>
    </location>
</feature>
<comment type="subcellular location">
    <subcellularLocation>
        <location evidence="1">Cell membrane</location>
        <topology evidence="1">Multi-pass membrane protein</topology>
    </subcellularLocation>
</comment>
<name>A0A6G1X634_9BACI</name>
<dbReference type="AlphaFoldDB" id="A0A6G1X634"/>
<keyword evidence="2" id="KW-0813">Transport</keyword>
<feature type="transmembrane region" description="Helical" evidence="7">
    <location>
        <begin position="408"/>
        <end position="426"/>
    </location>
</feature>
<dbReference type="Gene3D" id="1.20.1740.10">
    <property type="entry name" value="Amino acid/polyamine transporter I"/>
    <property type="match status" value="1"/>
</dbReference>